<dbReference type="OrthoDB" id="3821113at2759"/>
<keyword evidence="4" id="KW-1185">Reference proteome</keyword>
<dbReference type="RefSeq" id="XP_004258783.1">
    <property type="nucleotide sequence ID" value="XM_004258735.1"/>
</dbReference>
<dbReference type="VEuPathDB" id="AmoebaDB:EIN_388060"/>
<evidence type="ECO:0000313" key="3">
    <source>
        <dbReference type="EMBL" id="ELP92012.1"/>
    </source>
</evidence>
<protein>
    <submittedName>
        <fullName evidence="3">Vacuolar protein sorting-associated protein, putative</fullName>
    </submittedName>
</protein>
<sequence>MNSKHSMSFLFSSPIQIDILLDNDHEKAKMTKVVNKQKVDIPIYMRNEDVSGKVMVTLKDKKFEHQGIRIDFVGTIEYSYDRSSTSNFIQQTFELSRPTIMTEEKTMFPFNFSGIDKKYDSYAGKNVRLRYYLRVTVNKKYSSGMNKEIDIWVVNYQDQPQKNEPILMDVGVEKSISIEFKYRKSFYTLSDVVLGQVYFKTVRLPLASMELQILRKETTGYPPNQTVETETLARYELMDGAPVKGESMPIRVFLANLDLTPSYHNINNMFSVTYHLHLVLIEENSKRYFKQCEFKLWRKKPDVQIVAQEVKTAANTDGLAGCQEAPYKGTDGQNVNKPLPHVNEAENVKEDVTPVEEKPQIIEEAKQTQPIAQDVKQEVPEETKQVENTEVKKEEKKEESKSDKKENKPIDISSFIQDDKQEDENLF</sequence>
<dbReference type="GO" id="GO:0006886">
    <property type="term" value="P:intracellular protein transport"/>
    <property type="evidence" value="ECO:0007669"/>
    <property type="project" value="InterPro"/>
</dbReference>
<dbReference type="GeneID" id="14891000"/>
<dbReference type="Gene3D" id="2.60.40.640">
    <property type="match status" value="2"/>
</dbReference>
<organism evidence="3 4">
    <name type="scientific">Entamoeba invadens IP1</name>
    <dbReference type="NCBI Taxonomy" id="370355"/>
    <lineage>
        <taxon>Eukaryota</taxon>
        <taxon>Amoebozoa</taxon>
        <taxon>Evosea</taxon>
        <taxon>Archamoebae</taxon>
        <taxon>Mastigamoebida</taxon>
        <taxon>Entamoebidae</taxon>
        <taxon>Entamoeba</taxon>
    </lineage>
</organism>
<evidence type="ECO:0000313" key="4">
    <source>
        <dbReference type="Proteomes" id="UP000014680"/>
    </source>
</evidence>
<dbReference type="Pfam" id="PF03643">
    <property type="entry name" value="Vps26"/>
    <property type="match status" value="1"/>
</dbReference>
<evidence type="ECO:0000256" key="1">
    <source>
        <dbReference type="ARBA" id="ARBA00009100"/>
    </source>
</evidence>
<comment type="similarity">
    <text evidence="1">Belongs to the VPS26 family.</text>
</comment>
<feature type="compositionally biased region" description="Basic and acidic residues" evidence="2">
    <location>
        <begin position="343"/>
        <end position="366"/>
    </location>
</feature>
<dbReference type="SUPFAM" id="SSF81296">
    <property type="entry name" value="E set domains"/>
    <property type="match status" value="1"/>
</dbReference>
<evidence type="ECO:0000256" key="2">
    <source>
        <dbReference type="SAM" id="MobiDB-lite"/>
    </source>
</evidence>
<reference evidence="3 4" key="1">
    <citation type="submission" date="2012-10" db="EMBL/GenBank/DDBJ databases">
        <authorList>
            <person name="Zafar N."/>
            <person name="Inman J."/>
            <person name="Hall N."/>
            <person name="Lorenzi H."/>
            <person name="Caler E."/>
        </authorList>
    </citation>
    <scope>NUCLEOTIDE SEQUENCE [LARGE SCALE GENOMIC DNA]</scope>
    <source>
        <strain evidence="3 4">IP1</strain>
    </source>
</reference>
<gene>
    <name evidence="3" type="ORF">EIN_388060</name>
</gene>
<dbReference type="OMA" id="GQNTFNE"/>
<dbReference type="InterPro" id="IPR014752">
    <property type="entry name" value="Arrestin-like_C"/>
</dbReference>
<feature type="compositionally biased region" description="Basic and acidic residues" evidence="2">
    <location>
        <begin position="375"/>
        <end position="409"/>
    </location>
</feature>
<dbReference type="InterPro" id="IPR014756">
    <property type="entry name" value="Ig_E-set"/>
</dbReference>
<dbReference type="PANTHER" id="PTHR12233">
    <property type="entry name" value="VACUOLAR PROTEIN SORTING 26 RELATED"/>
    <property type="match status" value="1"/>
</dbReference>
<accession>A0A0A1UAG4</accession>
<dbReference type="EMBL" id="KB206398">
    <property type="protein sequence ID" value="ELP92012.1"/>
    <property type="molecule type" value="Genomic_DNA"/>
</dbReference>
<name>A0A0A1UAG4_ENTIV</name>
<dbReference type="KEGG" id="eiv:EIN_388060"/>
<proteinExistence type="inferred from homology"/>
<feature type="region of interest" description="Disordered" evidence="2">
    <location>
        <begin position="327"/>
        <end position="427"/>
    </location>
</feature>
<dbReference type="InterPro" id="IPR028934">
    <property type="entry name" value="Vps26-related"/>
</dbReference>
<dbReference type="Proteomes" id="UP000014680">
    <property type="component" value="Unassembled WGS sequence"/>
</dbReference>
<dbReference type="AlphaFoldDB" id="A0A0A1UAG4"/>